<evidence type="ECO:0000256" key="1">
    <source>
        <dbReference type="SAM" id="Phobius"/>
    </source>
</evidence>
<name>A0ABU7K306_9ACTN</name>
<keyword evidence="1" id="KW-1133">Transmembrane helix</keyword>
<keyword evidence="1" id="KW-0472">Membrane</keyword>
<dbReference type="RefSeq" id="WP_330089740.1">
    <property type="nucleotide sequence ID" value="NZ_JAUZMY010000001.1"/>
</dbReference>
<accession>A0ABU7K306</accession>
<sequence>MSLILLAVGTVLVSIALFNKLPRYVPGRLPAPGAGRAARQGALATAHRTGAVPRVRLESARLTEQGKALLATLGGSALIVAFFLTLSGL</sequence>
<feature type="transmembrane region" description="Helical" evidence="1">
    <location>
        <begin position="68"/>
        <end position="86"/>
    </location>
</feature>
<keyword evidence="1" id="KW-0812">Transmembrane</keyword>
<protein>
    <submittedName>
        <fullName evidence="2">Uncharacterized protein</fullName>
    </submittedName>
</protein>
<comment type="caution">
    <text evidence="2">The sequence shown here is derived from an EMBL/GenBank/DDBJ whole genome shotgun (WGS) entry which is preliminary data.</text>
</comment>
<evidence type="ECO:0000313" key="2">
    <source>
        <dbReference type="EMBL" id="MEE2035922.1"/>
    </source>
</evidence>
<dbReference type="Proteomes" id="UP001356095">
    <property type="component" value="Unassembled WGS sequence"/>
</dbReference>
<reference evidence="2 3" key="1">
    <citation type="submission" date="2023-08" db="EMBL/GenBank/DDBJ databases">
        <authorList>
            <person name="Girao M."/>
            <person name="Carvalho M.F."/>
        </authorList>
    </citation>
    <scope>NUCLEOTIDE SEQUENCE [LARGE SCALE GENOMIC DNA]</scope>
    <source>
        <strain evidence="2 3">CT-R113</strain>
    </source>
</reference>
<keyword evidence="3" id="KW-1185">Reference proteome</keyword>
<proteinExistence type="predicted"/>
<dbReference type="EMBL" id="JAUZMY010000001">
    <property type="protein sequence ID" value="MEE2035922.1"/>
    <property type="molecule type" value="Genomic_DNA"/>
</dbReference>
<gene>
    <name evidence="2" type="ORF">Q8791_01630</name>
</gene>
<evidence type="ECO:0000313" key="3">
    <source>
        <dbReference type="Proteomes" id="UP001356095"/>
    </source>
</evidence>
<organism evidence="2 3">
    <name type="scientific">Nocardiopsis codii</name>
    <dbReference type="NCBI Taxonomy" id="3065942"/>
    <lineage>
        <taxon>Bacteria</taxon>
        <taxon>Bacillati</taxon>
        <taxon>Actinomycetota</taxon>
        <taxon>Actinomycetes</taxon>
        <taxon>Streptosporangiales</taxon>
        <taxon>Nocardiopsidaceae</taxon>
        <taxon>Nocardiopsis</taxon>
    </lineage>
</organism>